<feature type="coiled-coil region" evidence="1">
    <location>
        <begin position="17"/>
        <end position="44"/>
    </location>
</feature>
<sequence>MVKENEQNGQVDAGVLVQVLQSRITELENQNAVYQAKFIMLQNELAQSKNEKDGN</sequence>
<dbReference type="Proteomes" id="UP000051491">
    <property type="component" value="Unassembled WGS sequence"/>
</dbReference>
<keyword evidence="1" id="KW-0175">Coiled coil</keyword>
<reference evidence="2 3" key="1">
    <citation type="journal article" date="2015" name="Genome Announc.">
        <title>Expanding the biotechnology potential of lactobacilli through comparative genomics of 213 strains and associated genera.</title>
        <authorList>
            <person name="Sun Z."/>
            <person name="Harris H.M."/>
            <person name="McCann A."/>
            <person name="Guo C."/>
            <person name="Argimon S."/>
            <person name="Zhang W."/>
            <person name="Yang X."/>
            <person name="Jeffery I.B."/>
            <person name="Cooney J.C."/>
            <person name="Kagawa T.F."/>
            <person name="Liu W."/>
            <person name="Song Y."/>
            <person name="Salvetti E."/>
            <person name="Wrobel A."/>
            <person name="Rasinkangas P."/>
            <person name="Parkhill J."/>
            <person name="Rea M.C."/>
            <person name="O'Sullivan O."/>
            <person name="Ritari J."/>
            <person name="Douillard F.P."/>
            <person name="Paul Ross R."/>
            <person name="Yang R."/>
            <person name="Briner A.E."/>
            <person name="Felis G.E."/>
            <person name="de Vos W.M."/>
            <person name="Barrangou R."/>
            <person name="Klaenhammer T.R."/>
            <person name="Caufield P.W."/>
            <person name="Cui Y."/>
            <person name="Zhang H."/>
            <person name="O'Toole P.W."/>
        </authorList>
    </citation>
    <scope>NUCLEOTIDE SEQUENCE [LARGE SCALE GENOMIC DNA]</scope>
    <source>
        <strain evidence="2 3">DSM 15353</strain>
    </source>
</reference>
<dbReference type="AlphaFoldDB" id="A0A0R2KFP0"/>
<dbReference type="RefSeq" id="WP_156643399.1">
    <property type="nucleotide sequence ID" value="NZ_JQBK01000001.1"/>
</dbReference>
<evidence type="ECO:0000256" key="1">
    <source>
        <dbReference type="SAM" id="Coils"/>
    </source>
</evidence>
<organism evidence="2 3">
    <name type="scientific">Ligilactobacillus acidipiscis</name>
    <dbReference type="NCBI Taxonomy" id="89059"/>
    <lineage>
        <taxon>Bacteria</taxon>
        <taxon>Bacillati</taxon>
        <taxon>Bacillota</taxon>
        <taxon>Bacilli</taxon>
        <taxon>Lactobacillales</taxon>
        <taxon>Lactobacillaceae</taxon>
        <taxon>Ligilactobacillus</taxon>
    </lineage>
</organism>
<dbReference type="PATRIC" id="fig|89059.3.peg.59"/>
<proteinExistence type="predicted"/>
<evidence type="ECO:0000313" key="3">
    <source>
        <dbReference type="Proteomes" id="UP000051491"/>
    </source>
</evidence>
<accession>A0A0R2KFP0</accession>
<gene>
    <name evidence="2" type="ORF">IV43_GL000057</name>
</gene>
<comment type="caution">
    <text evidence="2">The sequence shown here is derived from an EMBL/GenBank/DDBJ whole genome shotgun (WGS) entry which is preliminary data.</text>
</comment>
<name>A0A0R2KFP0_9LACO</name>
<evidence type="ECO:0000313" key="2">
    <source>
        <dbReference type="EMBL" id="KRN88206.1"/>
    </source>
</evidence>
<protein>
    <submittedName>
        <fullName evidence="2">Uncharacterized protein</fullName>
    </submittedName>
</protein>
<dbReference type="EMBL" id="JQBK01000001">
    <property type="protein sequence ID" value="KRN88206.1"/>
    <property type="molecule type" value="Genomic_DNA"/>
</dbReference>